<reference evidence="17 18" key="1">
    <citation type="journal article" date="2014" name="Genome Announc.">
        <title>Draft Genome Sequence of Magnetospirillum sp. Strain SO-1, a Freshwater Magnetotactic Bacterium Isolated from the Ol'khovka River, Russia.</title>
        <authorList>
            <person name="Grouzdev D.S."/>
            <person name="Dziuba M.V."/>
            <person name="Sukhacheva M.S."/>
            <person name="Mardanov A.V."/>
            <person name="Beletskiy A.V."/>
            <person name="Kuznetsov B.B."/>
            <person name="Skryabin K.G."/>
        </authorList>
    </citation>
    <scope>NUCLEOTIDE SEQUENCE [LARGE SCALE GENOMIC DNA]</scope>
    <source>
        <strain evidence="17 18">SO-1</strain>
    </source>
</reference>
<dbReference type="Pfam" id="PF00512">
    <property type="entry name" value="HisKA"/>
    <property type="match status" value="1"/>
</dbReference>
<dbReference type="InterPro" id="IPR036890">
    <property type="entry name" value="HATPase_C_sf"/>
</dbReference>
<feature type="domain" description="PAS" evidence="15">
    <location>
        <begin position="251"/>
        <end position="323"/>
    </location>
</feature>
<proteinExistence type="predicted"/>
<keyword evidence="8" id="KW-0547">Nucleotide-binding</keyword>
<feature type="domain" description="Histidine kinase" evidence="14">
    <location>
        <begin position="396"/>
        <end position="610"/>
    </location>
</feature>
<dbReference type="PANTHER" id="PTHR43304:SF1">
    <property type="entry name" value="PAC DOMAIN-CONTAINING PROTEIN"/>
    <property type="match status" value="1"/>
</dbReference>
<dbReference type="Gene3D" id="3.30.450.20">
    <property type="entry name" value="PAS domain"/>
    <property type="match status" value="2"/>
</dbReference>
<keyword evidence="5" id="KW-0597">Phosphoprotein</keyword>
<dbReference type="SUPFAM" id="SSF55874">
    <property type="entry name" value="ATPase domain of HSP90 chaperone/DNA topoisomerase II/histidine kinase"/>
    <property type="match status" value="1"/>
</dbReference>
<dbReference type="NCBIfam" id="TIGR00229">
    <property type="entry name" value="sensory_box"/>
    <property type="match status" value="1"/>
</dbReference>
<dbReference type="Gene3D" id="3.30.565.10">
    <property type="entry name" value="Histidine kinase-like ATPase, C-terminal domain"/>
    <property type="match status" value="1"/>
</dbReference>
<dbReference type="GO" id="GO:0005886">
    <property type="term" value="C:plasma membrane"/>
    <property type="evidence" value="ECO:0007669"/>
    <property type="project" value="UniProtKB-SubCell"/>
</dbReference>
<dbReference type="GO" id="GO:0000155">
    <property type="term" value="F:phosphorelay sensor kinase activity"/>
    <property type="evidence" value="ECO:0007669"/>
    <property type="project" value="InterPro"/>
</dbReference>
<dbReference type="STRING" id="1244869.H261_00917"/>
<dbReference type="Pfam" id="PF08448">
    <property type="entry name" value="PAS_4"/>
    <property type="match status" value="1"/>
</dbReference>
<evidence type="ECO:0000256" key="5">
    <source>
        <dbReference type="ARBA" id="ARBA00022553"/>
    </source>
</evidence>
<evidence type="ECO:0000256" key="2">
    <source>
        <dbReference type="ARBA" id="ARBA00004651"/>
    </source>
</evidence>
<keyword evidence="6" id="KW-0808">Transferase</keyword>
<dbReference type="InterPro" id="IPR013656">
    <property type="entry name" value="PAS_4"/>
</dbReference>
<dbReference type="InterPro" id="IPR000700">
    <property type="entry name" value="PAS-assoc_C"/>
</dbReference>
<feature type="domain" description="PAC" evidence="16">
    <location>
        <begin position="326"/>
        <end position="378"/>
    </location>
</feature>
<sequence length="614" mass="68669">MGDLVAGENGINPRFRLLRYYSIASAVALIITTSVLAALYRHDQMEEFLQSAEEENTRLATSFSNTFWRQFQPFFLSTSAVPAEVLRRRGELRALDIAFDSLSAGLPILKIRVYDGQGRAVYSSVRGEVGESFAGNPGAMAAMGTGRAWTRMTFQPGMPALDGSVADRWVVQTIMPVAGESGRVIGGLELYSDTSPSMERLRANVWRLGGLVAAILAGLYLVLFLIVRRADRIIHLQHEQVERARETLQAKEERFRAIADYTFDWESWLDQDGRLQWVNPAVERLAGYSIDQCLAMEDYPLPMVHQDDRETIRRLREAALAGTFESGIEFRLICRNGLVKWVTASFQPIFADSGAIIGTRWSIHDITDRKKAERELAERSAELERSNTELQQFAYAASHDLQEPLRTVTSFLQLLQRRYDATLDDAAREYIRFATDGAVRMHRLITDLLVFSRVTTHGGTFQPVRMEAVLDTVLTNLGAAIQEAGAELTRDPLPELDCDEVQMVSLLQNLVGNAIKYRAPGTVPRVHVGAVRDGDFWRFSVSDNGIGIDPKYFERVFVIFQRLHTRTEYDGTGIGLAVAKKIVERHGGHIWVESVPGQGSTFHFTLPAKPGGKG</sequence>
<evidence type="ECO:0000256" key="1">
    <source>
        <dbReference type="ARBA" id="ARBA00000085"/>
    </source>
</evidence>
<dbReference type="GO" id="GO:0005524">
    <property type="term" value="F:ATP binding"/>
    <property type="evidence" value="ECO:0007669"/>
    <property type="project" value="UniProtKB-KW"/>
</dbReference>
<dbReference type="CDD" id="cd00082">
    <property type="entry name" value="HisKA"/>
    <property type="match status" value="1"/>
</dbReference>
<evidence type="ECO:0000259" key="15">
    <source>
        <dbReference type="PROSITE" id="PS50112"/>
    </source>
</evidence>
<dbReference type="PROSITE" id="PS50113">
    <property type="entry name" value="PAC"/>
    <property type="match status" value="1"/>
</dbReference>
<dbReference type="InterPro" id="IPR001610">
    <property type="entry name" value="PAC"/>
</dbReference>
<evidence type="ECO:0000256" key="10">
    <source>
        <dbReference type="ARBA" id="ARBA00022840"/>
    </source>
</evidence>
<name>M2YFJ6_9PROT</name>
<dbReference type="SMART" id="SM00086">
    <property type="entry name" value="PAC"/>
    <property type="match status" value="1"/>
</dbReference>
<dbReference type="EMBL" id="AONQ01000002">
    <property type="protein sequence ID" value="EME71766.1"/>
    <property type="molecule type" value="Genomic_DNA"/>
</dbReference>
<dbReference type="InterPro" id="IPR035965">
    <property type="entry name" value="PAS-like_dom_sf"/>
</dbReference>
<accession>M2YFJ6</accession>
<keyword evidence="11 13" id="KW-1133">Transmembrane helix</keyword>
<dbReference type="PROSITE" id="PS50112">
    <property type="entry name" value="PAS"/>
    <property type="match status" value="1"/>
</dbReference>
<dbReference type="EC" id="2.7.13.3" evidence="3"/>
<dbReference type="InterPro" id="IPR005467">
    <property type="entry name" value="His_kinase_dom"/>
</dbReference>
<dbReference type="SMART" id="SM00388">
    <property type="entry name" value="HisKA"/>
    <property type="match status" value="1"/>
</dbReference>
<organism evidence="17 18">
    <name type="scientific">Paramagnetospirillum caucaseum</name>
    <dbReference type="NCBI Taxonomy" id="1244869"/>
    <lineage>
        <taxon>Bacteria</taxon>
        <taxon>Pseudomonadati</taxon>
        <taxon>Pseudomonadota</taxon>
        <taxon>Alphaproteobacteria</taxon>
        <taxon>Rhodospirillales</taxon>
        <taxon>Magnetospirillaceae</taxon>
        <taxon>Paramagnetospirillum</taxon>
    </lineage>
</organism>
<dbReference type="SUPFAM" id="SSF55785">
    <property type="entry name" value="PYP-like sensor domain (PAS domain)"/>
    <property type="match status" value="1"/>
</dbReference>
<dbReference type="Pfam" id="PF02518">
    <property type="entry name" value="HATPase_c"/>
    <property type="match status" value="1"/>
</dbReference>
<dbReference type="InterPro" id="IPR029151">
    <property type="entry name" value="Sensor-like_sf"/>
</dbReference>
<keyword evidence="18" id="KW-1185">Reference proteome</keyword>
<evidence type="ECO:0000256" key="11">
    <source>
        <dbReference type="ARBA" id="ARBA00022989"/>
    </source>
</evidence>
<evidence type="ECO:0000259" key="16">
    <source>
        <dbReference type="PROSITE" id="PS50113"/>
    </source>
</evidence>
<dbReference type="CDD" id="cd00130">
    <property type="entry name" value="PAS"/>
    <property type="match status" value="1"/>
</dbReference>
<dbReference type="InterPro" id="IPR000014">
    <property type="entry name" value="PAS"/>
</dbReference>
<evidence type="ECO:0000256" key="4">
    <source>
        <dbReference type="ARBA" id="ARBA00022475"/>
    </source>
</evidence>
<dbReference type="PATRIC" id="fig|1244869.3.peg.175"/>
<evidence type="ECO:0000256" key="8">
    <source>
        <dbReference type="ARBA" id="ARBA00022741"/>
    </source>
</evidence>
<dbReference type="InterPro" id="IPR004358">
    <property type="entry name" value="Sig_transdc_His_kin-like_C"/>
</dbReference>
<dbReference type="InterPro" id="IPR003661">
    <property type="entry name" value="HisK_dim/P_dom"/>
</dbReference>
<dbReference type="SUPFAM" id="SSF103190">
    <property type="entry name" value="Sensory domain-like"/>
    <property type="match status" value="1"/>
</dbReference>
<dbReference type="FunFam" id="3.30.565.10:FF:000006">
    <property type="entry name" value="Sensor histidine kinase WalK"/>
    <property type="match status" value="1"/>
</dbReference>
<dbReference type="Gene3D" id="1.10.287.130">
    <property type="match status" value="1"/>
</dbReference>
<protein>
    <recommendedName>
        <fullName evidence="3">histidine kinase</fullName>
        <ecNumber evidence="3">2.7.13.3</ecNumber>
    </recommendedName>
</protein>
<gene>
    <name evidence="17" type="ORF">H261_00917</name>
</gene>
<dbReference type="eggNOG" id="COG4251">
    <property type="taxonomic scope" value="Bacteria"/>
</dbReference>
<evidence type="ECO:0000256" key="13">
    <source>
        <dbReference type="SAM" id="Phobius"/>
    </source>
</evidence>
<evidence type="ECO:0000313" key="18">
    <source>
        <dbReference type="Proteomes" id="UP000011744"/>
    </source>
</evidence>
<feature type="transmembrane region" description="Helical" evidence="13">
    <location>
        <begin position="20"/>
        <end position="40"/>
    </location>
</feature>
<comment type="subcellular location">
    <subcellularLocation>
        <location evidence="2">Cell membrane</location>
        <topology evidence="2">Multi-pass membrane protein</topology>
    </subcellularLocation>
</comment>
<keyword evidence="4" id="KW-1003">Cell membrane</keyword>
<dbReference type="InterPro" id="IPR003594">
    <property type="entry name" value="HATPase_dom"/>
</dbReference>
<dbReference type="Proteomes" id="UP000011744">
    <property type="component" value="Unassembled WGS sequence"/>
</dbReference>
<dbReference type="PRINTS" id="PR00344">
    <property type="entry name" value="BCTRLSENSOR"/>
</dbReference>
<comment type="caution">
    <text evidence="17">The sequence shown here is derived from an EMBL/GenBank/DDBJ whole genome shotgun (WGS) entry which is preliminary data.</text>
</comment>
<keyword evidence="10" id="KW-0067">ATP-binding</keyword>
<dbReference type="PROSITE" id="PS50109">
    <property type="entry name" value="HIS_KIN"/>
    <property type="match status" value="1"/>
</dbReference>
<dbReference type="PANTHER" id="PTHR43304">
    <property type="entry name" value="PHYTOCHROME-LIKE PROTEIN CPH1"/>
    <property type="match status" value="1"/>
</dbReference>
<evidence type="ECO:0000256" key="7">
    <source>
        <dbReference type="ARBA" id="ARBA00022692"/>
    </source>
</evidence>
<dbReference type="InterPro" id="IPR036097">
    <property type="entry name" value="HisK_dim/P_sf"/>
</dbReference>
<evidence type="ECO:0000256" key="6">
    <source>
        <dbReference type="ARBA" id="ARBA00022679"/>
    </source>
</evidence>
<evidence type="ECO:0000256" key="12">
    <source>
        <dbReference type="ARBA" id="ARBA00023012"/>
    </source>
</evidence>
<evidence type="ECO:0000256" key="9">
    <source>
        <dbReference type="ARBA" id="ARBA00022777"/>
    </source>
</evidence>
<keyword evidence="12" id="KW-0902">Two-component regulatory system</keyword>
<keyword evidence="9 17" id="KW-0418">Kinase</keyword>
<keyword evidence="13" id="KW-0472">Membrane</keyword>
<dbReference type="SUPFAM" id="SSF47384">
    <property type="entry name" value="Homodimeric domain of signal transducing histidine kinase"/>
    <property type="match status" value="1"/>
</dbReference>
<dbReference type="AlphaFoldDB" id="M2YFJ6"/>
<feature type="transmembrane region" description="Helical" evidence="13">
    <location>
        <begin position="205"/>
        <end position="227"/>
    </location>
</feature>
<keyword evidence="7 13" id="KW-0812">Transmembrane</keyword>
<dbReference type="InterPro" id="IPR052162">
    <property type="entry name" value="Sensor_kinase/Photoreceptor"/>
</dbReference>
<dbReference type="CDD" id="cd16921">
    <property type="entry name" value="HATPase_FilI-like"/>
    <property type="match status" value="1"/>
</dbReference>
<evidence type="ECO:0000256" key="3">
    <source>
        <dbReference type="ARBA" id="ARBA00012438"/>
    </source>
</evidence>
<comment type="catalytic activity">
    <reaction evidence="1">
        <text>ATP + protein L-histidine = ADP + protein N-phospho-L-histidine.</text>
        <dbReference type="EC" id="2.7.13.3"/>
    </reaction>
</comment>
<evidence type="ECO:0000313" key="17">
    <source>
        <dbReference type="EMBL" id="EME71766.1"/>
    </source>
</evidence>
<dbReference type="SMART" id="SM00091">
    <property type="entry name" value="PAS"/>
    <property type="match status" value="1"/>
</dbReference>
<evidence type="ECO:0000259" key="14">
    <source>
        <dbReference type="PROSITE" id="PS50109"/>
    </source>
</evidence>
<dbReference type="SMART" id="SM00387">
    <property type="entry name" value="HATPase_c"/>
    <property type="match status" value="1"/>
</dbReference>